<dbReference type="AlphaFoldDB" id="A0A9P3GAQ7"/>
<accession>A0A9P3GAQ7</accession>
<organism evidence="1 2">
    <name type="scientific">Phanerochaete sordida</name>
    <dbReference type="NCBI Taxonomy" id="48140"/>
    <lineage>
        <taxon>Eukaryota</taxon>
        <taxon>Fungi</taxon>
        <taxon>Dikarya</taxon>
        <taxon>Basidiomycota</taxon>
        <taxon>Agaricomycotina</taxon>
        <taxon>Agaricomycetes</taxon>
        <taxon>Polyporales</taxon>
        <taxon>Phanerochaetaceae</taxon>
        <taxon>Phanerochaete</taxon>
    </lineage>
</organism>
<evidence type="ECO:0000313" key="1">
    <source>
        <dbReference type="EMBL" id="GJE91448.1"/>
    </source>
</evidence>
<protein>
    <recommendedName>
        <fullName evidence="3">C2 domain-containing protein</fullName>
    </recommendedName>
</protein>
<evidence type="ECO:0008006" key="3">
    <source>
        <dbReference type="Google" id="ProtNLM"/>
    </source>
</evidence>
<evidence type="ECO:0000313" key="2">
    <source>
        <dbReference type="Proteomes" id="UP000703269"/>
    </source>
</evidence>
<dbReference type="EMBL" id="BPQB01000021">
    <property type="protein sequence ID" value="GJE91448.1"/>
    <property type="molecule type" value="Genomic_DNA"/>
</dbReference>
<keyword evidence="2" id="KW-1185">Reference proteome</keyword>
<sequence>MAKTQEKPHIGELVRKVAAIALTPVVGCQLESSVVISLKEVRLTALRERLFWRSLRAYFSVTIDDQDVYTSAPVGDTTFPRWDFGDSIECKARPSSVVKFTVLRDGKVRGTRTIGEFEAPLYIFLTQHGEPHNLVSNDSPDSCIFVHMTVDVDGDYLSCGLNVASNRLTEAQNSPSAVGVLGSLMECIQMLGGFGQYLANSHPILNVASVMLAAVYKTLTAHSAVNEEIKLLAKAMQNLLREAYKYKSSKHAEQPIREIILLVLEGASLMDNWSHTSILLKPFNAAAVSAQVQTCEDTLEKLKSNFEVVKGFCRLGKDVDHIGVQVDDGFSGVKGQLTEVNAQLASLMDTLTQMRNEDGRAIVKTVALEVRSAVYDQGTVIVPVTV</sequence>
<dbReference type="Proteomes" id="UP000703269">
    <property type="component" value="Unassembled WGS sequence"/>
</dbReference>
<reference evidence="1 2" key="1">
    <citation type="submission" date="2021-08" db="EMBL/GenBank/DDBJ databases">
        <title>Draft Genome Sequence of Phanerochaete sordida strain YK-624.</title>
        <authorList>
            <person name="Mori T."/>
            <person name="Dohra H."/>
            <person name="Suzuki T."/>
            <person name="Kawagishi H."/>
            <person name="Hirai H."/>
        </authorList>
    </citation>
    <scope>NUCLEOTIDE SEQUENCE [LARGE SCALE GENOMIC DNA]</scope>
    <source>
        <strain evidence="1 2">YK-624</strain>
    </source>
</reference>
<name>A0A9P3GAQ7_9APHY</name>
<gene>
    <name evidence="1" type="ORF">PsYK624_075980</name>
</gene>
<dbReference type="OrthoDB" id="10462149at2759"/>
<comment type="caution">
    <text evidence="1">The sequence shown here is derived from an EMBL/GenBank/DDBJ whole genome shotgun (WGS) entry which is preliminary data.</text>
</comment>
<proteinExistence type="predicted"/>